<feature type="active site" description="Charge relay system" evidence="5">
    <location>
        <position position="248"/>
    </location>
</feature>
<gene>
    <name evidence="7" type="ORF">P154DRAFT_353549</name>
</gene>
<sequence>MAEASSSATQFYTVYPTNPNNAIEVAETQKFLDSIDDDVLENRNSEGLISWRVSLEDEASLERLKEHSGIRIVELEGSPLGQRSTETRRDEEKDEYQLFWILWAKDPDDTDVNKKIGDWLKTRTIDKGKTLLNSSSENGGVEFWAADLDEGDIEEAKKQPGVEFVYKDVLTEEDRYMPDHEELQVHGSGDTSMAKRETLRWTVQAGVPDWGLRDISRPKDLGAKDPGEMSDFVHEERAGEGVRVYVIDRGVELHVKDEHGVEIFSNIDDNDVISTVLNVGQSGGKLSDSSPGGHGTKVASKALSSRFGVAKNAKLIPVKINPGATGVIAGLDAIIKDLNAPGHAGYKDKAVVVCARSTPPNANPAPELSVKFTQKLGKLFKLGVPVVWSAGNKAKETGRRMVDSLPAKLTSPTLPLIVVGASTFGGNRADFSQSGDKVTILAPGEGVFVHDKSDGDFKHDIQGTSFAAPTVAGIIATYMNYDPPPWGAADLKGKQRVKAIRDYMPKRNSAWKRNNKDFVI</sequence>
<keyword evidence="2 5" id="KW-0645">Protease</keyword>
<evidence type="ECO:0000313" key="8">
    <source>
        <dbReference type="Proteomes" id="UP000799779"/>
    </source>
</evidence>
<dbReference type="OrthoDB" id="1896086at2759"/>
<dbReference type="InterPro" id="IPR015500">
    <property type="entry name" value="Peptidase_S8_subtilisin-rel"/>
</dbReference>
<dbReference type="Gene3D" id="3.40.50.200">
    <property type="entry name" value="Peptidase S8/S53 domain"/>
    <property type="match status" value="1"/>
</dbReference>
<evidence type="ECO:0000256" key="2">
    <source>
        <dbReference type="ARBA" id="ARBA00022670"/>
    </source>
</evidence>
<dbReference type="PANTHER" id="PTHR43806:SF11">
    <property type="entry name" value="CEREVISIN-RELATED"/>
    <property type="match status" value="1"/>
</dbReference>
<feature type="domain" description="Peptidase S8/S53" evidence="6">
    <location>
        <begin position="239"/>
        <end position="492"/>
    </location>
</feature>
<dbReference type="AlphaFoldDB" id="A0A6A5X109"/>
<dbReference type="InterPro" id="IPR022398">
    <property type="entry name" value="Peptidase_S8_His-AS"/>
</dbReference>
<dbReference type="PROSITE" id="PS00138">
    <property type="entry name" value="SUBTILASE_SER"/>
    <property type="match status" value="1"/>
</dbReference>
<dbReference type="InterPro" id="IPR000209">
    <property type="entry name" value="Peptidase_S8/S53_dom"/>
</dbReference>
<keyword evidence="4 5" id="KW-0720">Serine protease</keyword>
<name>A0A6A5X109_9PLEO</name>
<feature type="active site" description="Charge relay system" evidence="5">
    <location>
        <position position="294"/>
    </location>
</feature>
<proteinExistence type="inferred from homology"/>
<dbReference type="InterPro" id="IPR023828">
    <property type="entry name" value="Peptidase_S8_Ser-AS"/>
</dbReference>
<dbReference type="PROSITE" id="PS51892">
    <property type="entry name" value="SUBTILASE"/>
    <property type="match status" value="1"/>
</dbReference>
<reference evidence="7" key="1">
    <citation type="journal article" date="2020" name="Stud. Mycol.">
        <title>101 Dothideomycetes genomes: a test case for predicting lifestyles and emergence of pathogens.</title>
        <authorList>
            <person name="Haridas S."/>
            <person name="Albert R."/>
            <person name="Binder M."/>
            <person name="Bloem J."/>
            <person name="Labutti K."/>
            <person name="Salamov A."/>
            <person name="Andreopoulos B."/>
            <person name="Baker S."/>
            <person name="Barry K."/>
            <person name="Bills G."/>
            <person name="Bluhm B."/>
            <person name="Cannon C."/>
            <person name="Castanera R."/>
            <person name="Culley D."/>
            <person name="Daum C."/>
            <person name="Ezra D."/>
            <person name="Gonzalez J."/>
            <person name="Henrissat B."/>
            <person name="Kuo A."/>
            <person name="Liang C."/>
            <person name="Lipzen A."/>
            <person name="Lutzoni F."/>
            <person name="Magnuson J."/>
            <person name="Mondo S."/>
            <person name="Nolan M."/>
            <person name="Ohm R."/>
            <person name="Pangilinan J."/>
            <person name="Park H.-J."/>
            <person name="Ramirez L."/>
            <person name="Alfaro M."/>
            <person name="Sun H."/>
            <person name="Tritt A."/>
            <person name="Yoshinaga Y."/>
            <person name="Zwiers L.-H."/>
            <person name="Turgeon B."/>
            <person name="Goodwin S."/>
            <person name="Spatafora J."/>
            <person name="Crous P."/>
            <person name="Grigoriev I."/>
        </authorList>
    </citation>
    <scope>NUCLEOTIDE SEQUENCE</scope>
    <source>
        <strain evidence="7">CBS 123094</strain>
    </source>
</reference>
<evidence type="ECO:0000313" key="7">
    <source>
        <dbReference type="EMBL" id="KAF2005135.1"/>
    </source>
</evidence>
<dbReference type="GO" id="GO:0006508">
    <property type="term" value="P:proteolysis"/>
    <property type="evidence" value="ECO:0007669"/>
    <property type="project" value="UniProtKB-KW"/>
</dbReference>
<evidence type="ECO:0000256" key="5">
    <source>
        <dbReference type="PROSITE-ProRule" id="PRU01240"/>
    </source>
</evidence>
<dbReference type="InterPro" id="IPR050131">
    <property type="entry name" value="Peptidase_S8_subtilisin-like"/>
</dbReference>
<organism evidence="7 8">
    <name type="scientific">Amniculicola lignicola CBS 123094</name>
    <dbReference type="NCBI Taxonomy" id="1392246"/>
    <lineage>
        <taxon>Eukaryota</taxon>
        <taxon>Fungi</taxon>
        <taxon>Dikarya</taxon>
        <taxon>Ascomycota</taxon>
        <taxon>Pezizomycotina</taxon>
        <taxon>Dothideomycetes</taxon>
        <taxon>Pleosporomycetidae</taxon>
        <taxon>Pleosporales</taxon>
        <taxon>Amniculicolaceae</taxon>
        <taxon>Amniculicola</taxon>
    </lineage>
</organism>
<feature type="active site" description="Charge relay system" evidence="5">
    <location>
        <position position="465"/>
    </location>
</feature>
<protein>
    <submittedName>
        <fullName evidence="7">Subtilisin-like protein</fullName>
    </submittedName>
</protein>
<dbReference type="PANTHER" id="PTHR43806">
    <property type="entry name" value="PEPTIDASE S8"/>
    <property type="match status" value="1"/>
</dbReference>
<keyword evidence="3 5" id="KW-0378">Hydrolase</keyword>
<evidence type="ECO:0000256" key="4">
    <source>
        <dbReference type="ARBA" id="ARBA00022825"/>
    </source>
</evidence>
<dbReference type="PROSITE" id="PS00137">
    <property type="entry name" value="SUBTILASE_HIS"/>
    <property type="match status" value="1"/>
</dbReference>
<dbReference type="PRINTS" id="PR00723">
    <property type="entry name" value="SUBTILISIN"/>
</dbReference>
<dbReference type="InterPro" id="IPR036852">
    <property type="entry name" value="Peptidase_S8/S53_dom_sf"/>
</dbReference>
<dbReference type="EMBL" id="ML977564">
    <property type="protein sequence ID" value="KAF2005135.1"/>
    <property type="molecule type" value="Genomic_DNA"/>
</dbReference>
<evidence type="ECO:0000256" key="3">
    <source>
        <dbReference type="ARBA" id="ARBA00022801"/>
    </source>
</evidence>
<dbReference type="GO" id="GO:0004252">
    <property type="term" value="F:serine-type endopeptidase activity"/>
    <property type="evidence" value="ECO:0007669"/>
    <property type="project" value="UniProtKB-UniRule"/>
</dbReference>
<dbReference type="Proteomes" id="UP000799779">
    <property type="component" value="Unassembled WGS sequence"/>
</dbReference>
<keyword evidence="8" id="KW-1185">Reference proteome</keyword>
<dbReference type="Pfam" id="PF00082">
    <property type="entry name" value="Peptidase_S8"/>
    <property type="match status" value="1"/>
</dbReference>
<evidence type="ECO:0000256" key="1">
    <source>
        <dbReference type="ARBA" id="ARBA00011073"/>
    </source>
</evidence>
<comment type="similarity">
    <text evidence="1 5">Belongs to the peptidase S8 family.</text>
</comment>
<accession>A0A6A5X109</accession>
<evidence type="ECO:0000259" key="6">
    <source>
        <dbReference type="Pfam" id="PF00082"/>
    </source>
</evidence>
<dbReference type="SUPFAM" id="SSF52743">
    <property type="entry name" value="Subtilisin-like"/>
    <property type="match status" value="1"/>
</dbReference>